<dbReference type="InParanoid" id="C0NHA7"/>
<keyword evidence="3" id="KW-1185">Reference proteome</keyword>
<dbReference type="EMBL" id="GG663365">
    <property type="protein sequence ID" value="EEH09192.1"/>
    <property type="molecule type" value="Genomic_DNA"/>
</dbReference>
<feature type="compositionally biased region" description="Basic and acidic residues" evidence="1">
    <location>
        <begin position="32"/>
        <end position="57"/>
    </location>
</feature>
<evidence type="ECO:0000256" key="1">
    <source>
        <dbReference type="SAM" id="MobiDB-lite"/>
    </source>
</evidence>
<evidence type="ECO:0000313" key="2">
    <source>
        <dbReference type="EMBL" id="EEH09192.1"/>
    </source>
</evidence>
<feature type="region of interest" description="Disordered" evidence="1">
    <location>
        <begin position="1"/>
        <end position="63"/>
    </location>
</feature>
<protein>
    <submittedName>
        <fullName evidence="2">Uncharacterized protein</fullName>
    </submittedName>
</protein>
<accession>C0NHA7</accession>
<dbReference type="Proteomes" id="UP000001631">
    <property type="component" value="Unassembled WGS sequence"/>
</dbReference>
<name>C0NHA7_AJECG</name>
<sequence>MTGLGATVQSRLPEQASARSREGGGVFKLRRRGEEESRATQKVRAGEGRPRAGEERRQTRRAVKPHCDLGRAAGLVTTRYILPPLLIGDFQGIWYFWLPSPGAYWFVDRAVLIVLSLFDLWRPTHSME</sequence>
<dbReference type="GeneID" id="69035745"/>
<gene>
    <name evidence="2" type="ORF">HCBG_02729</name>
</gene>
<reference evidence="2" key="1">
    <citation type="submission" date="2009-02" db="EMBL/GenBank/DDBJ databases">
        <title>The Genome Sequence of Ajellomyces capsulatus strain G186AR.</title>
        <authorList>
            <consortium name="The Broad Institute Genome Sequencing Platform"/>
            <person name="Champion M."/>
            <person name="Cuomo C."/>
            <person name="Ma L.-J."/>
            <person name="Henn M.R."/>
            <person name="Sil A."/>
            <person name="Goldman B."/>
            <person name="Young S.K."/>
            <person name="Kodira C.D."/>
            <person name="Zeng Q."/>
            <person name="Koehrsen M."/>
            <person name="Alvarado L."/>
            <person name="Berlin A."/>
            <person name="Borenstein D."/>
            <person name="Chen Z."/>
            <person name="Engels R."/>
            <person name="Freedman E."/>
            <person name="Gellesch M."/>
            <person name="Goldberg J."/>
            <person name="Griggs A."/>
            <person name="Gujja S."/>
            <person name="Heiman D."/>
            <person name="Hepburn T."/>
            <person name="Howarth C."/>
            <person name="Jen D."/>
            <person name="Larson L."/>
            <person name="Lewis B."/>
            <person name="Mehta T."/>
            <person name="Park D."/>
            <person name="Pearson M."/>
            <person name="Roberts A."/>
            <person name="Saif S."/>
            <person name="Shea T."/>
            <person name="Shenoy N."/>
            <person name="Sisk P."/>
            <person name="Stolte C."/>
            <person name="Sykes S."/>
            <person name="Walk T."/>
            <person name="White J."/>
            <person name="Yandava C."/>
            <person name="Klein B."/>
            <person name="McEwen J.G."/>
            <person name="Puccia R."/>
            <person name="Goldman G.H."/>
            <person name="Felipe M.S."/>
            <person name="Nino-Vega G."/>
            <person name="San-Blas G."/>
            <person name="Taylor J."/>
            <person name="Mendoza L."/>
            <person name="Galagan J."/>
            <person name="Nusbaum C."/>
            <person name="Birren B."/>
        </authorList>
    </citation>
    <scope>NUCLEOTIDE SEQUENCE</scope>
    <source>
        <strain evidence="2">G186AR</strain>
    </source>
</reference>
<dbReference type="RefSeq" id="XP_045289673.1">
    <property type="nucleotide sequence ID" value="XM_045429778.1"/>
</dbReference>
<proteinExistence type="predicted"/>
<organism evidence="2 3">
    <name type="scientific">Ajellomyces capsulatus (strain G186AR / H82 / ATCC MYA-2454 / RMSCC 2432)</name>
    <name type="common">Darling's disease fungus</name>
    <name type="synonym">Histoplasma capsulatum</name>
    <dbReference type="NCBI Taxonomy" id="447093"/>
    <lineage>
        <taxon>Eukaryota</taxon>
        <taxon>Fungi</taxon>
        <taxon>Dikarya</taxon>
        <taxon>Ascomycota</taxon>
        <taxon>Pezizomycotina</taxon>
        <taxon>Eurotiomycetes</taxon>
        <taxon>Eurotiomycetidae</taxon>
        <taxon>Onygenales</taxon>
        <taxon>Ajellomycetaceae</taxon>
        <taxon>Histoplasma</taxon>
    </lineage>
</organism>
<dbReference type="AlphaFoldDB" id="C0NHA7"/>
<evidence type="ECO:0000313" key="3">
    <source>
        <dbReference type="Proteomes" id="UP000001631"/>
    </source>
</evidence>
<dbReference type="HOGENOM" id="CLU_1958947_0_0_1"/>